<dbReference type="GO" id="GO:0004673">
    <property type="term" value="F:protein histidine kinase activity"/>
    <property type="evidence" value="ECO:0007669"/>
    <property type="project" value="UniProtKB-EC"/>
</dbReference>
<organism evidence="6">
    <name type="scientific">hydrothermal vent metagenome</name>
    <dbReference type="NCBI Taxonomy" id="652676"/>
    <lineage>
        <taxon>unclassified sequences</taxon>
        <taxon>metagenomes</taxon>
        <taxon>ecological metagenomes</taxon>
    </lineage>
</organism>
<keyword evidence="4" id="KW-0418">Kinase</keyword>
<feature type="domain" description="Histidine kinase/HSP90-like ATPase" evidence="5">
    <location>
        <begin position="209"/>
        <end position="256"/>
    </location>
</feature>
<dbReference type="EC" id="2.7.13.3" evidence="2"/>
<dbReference type="SUPFAM" id="SSF55874">
    <property type="entry name" value="ATPase domain of HSP90 chaperone/DNA topoisomerase II/histidine kinase"/>
    <property type="match status" value="1"/>
</dbReference>
<evidence type="ECO:0000256" key="2">
    <source>
        <dbReference type="ARBA" id="ARBA00012438"/>
    </source>
</evidence>
<protein>
    <recommendedName>
        <fullName evidence="2">histidine kinase</fullName>
        <ecNumber evidence="2">2.7.13.3</ecNumber>
    </recommendedName>
</protein>
<dbReference type="Pfam" id="PF02518">
    <property type="entry name" value="HATPase_c"/>
    <property type="match status" value="1"/>
</dbReference>
<evidence type="ECO:0000313" key="6">
    <source>
        <dbReference type="EMBL" id="VAW61012.1"/>
    </source>
</evidence>
<dbReference type="PANTHER" id="PTHR24421:SF10">
    <property type="entry name" value="NITRATE_NITRITE SENSOR PROTEIN NARQ"/>
    <property type="match status" value="1"/>
</dbReference>
<reference evidence="6" key="1">
    <citation type="submission" date="2018-06" db="EMBL/GenBank/DDBJ databases">
        <authorList>
            <person name="Zhirakovskaya E."/>
        </authorList>
    </citation>
    <scope>NUCLEOTIDE SEQUENCE</scope>
</reference>
<dbReference type="AlphaFoldDB" id="A0A3B0XC65"/>
<dbReference type="InterPro" id="IPR003594">
    <property type="entry name" value="HATPase_dom"/>
</dbReference>
<evidence type="ECO:0000256" key="3">
    <source>
        <dbReference type="ARBA" id="ARBA00022679"/>
    </source>
</evidence>
<name>A0A3B0XC65_9ZZZZ</name>
<dbReference type="GO" id="GO:0000160">
    <property type="term" value="P:phosphorelay signal transduction system"/>
    <property type="evidence" value="ECO:0007669"/>
    <property type="project" value="UniProtKB-KW"/>
</dbReference>
<dbReference type="EMBL" id="UOFJ01000021">
    <property type="protein sequence ID" value="VAW61012.1"/>
    <property type="molecule type" value="Genomic_DNA"/>
</dbReference>
<dbReference type="PANTHER" id="PTHR24421">
    <property type="entry name" value="NITRATE/NITRITE SENSOR PROTEIN NARX-RELATED"/>
    <property type="match status" value="1"/>
</dbReference>
<dbReference type="InterPro" id="IPR050482">
    <property type="entry name" value="Sensor_HK_TwoCompSys"/>
</dbReference>
<gene>
    <name evidence="6" type="ORF">MNBD_GAMMA10-499</name>
</gene>
<dbReference type="Gene3D" id="3.30.565.10">
    <property type="entry name" value="Histidine kinase-like ATPase, C-terminal domain"/>
    <property type="match status" value="1"/>
</dbReference>
<dbReference type="InterPro" id="IPR036890">
    <property type="entry name" value="HATPase_C_sf"/>
</dbReference>
<accession>A0A3B0XC65</accession>
<evidence type="ECO:0000259" key="5">
    <source>
        <dbReference type="Pfam" id="PF02518"/>
    </source>
</evidence>
<proteinExistence type="predicted"/>
<comment type="catalytic activity">
    <reaction evidence="1">
        <text>ATP + protein L-histidine = ADP + protein N-phospho-L-histidine.</text>
        <dbReference type="EC" id="2.7.13.3"/>
    </reaction>
</comment>
<evidence type="ECO:0000256" key="1">
    <source>
        <dbReference type="ARBA" id="ARBA00000085"/>
    </source>
</evidence>
<keyword evidence="3" id="KW-0808">Transferase</keyword>
<sequence length="307" mass="34756">MLESLEKNLPFLIEEFSNKGTAIDDRWKAILQRFFTHCKLTLSVEPITECALNLAQTQLKVPTISLNRGYLITSLKDTARFNQDNLTLVRSLLKLTRQFATIEEAIEIGASVERKRIARDLHDDVAARMLTLIHMLKDDKSICIARSILKSLRNSIYALDNKSTATVLDVITDVRSELQDRLNSLGMLLKWHQPDVLDGLSFTPRQHINLNRMLHEITTNIIKHAKADFMEVIINIEQQQFTVEVSDNGQGFDIQTCIPGKGINNITTRARELGGNAGWFNLSDKETGLNKGSCVRINFLITDVTEH</sequence>
<evidence type="ECO:0000256" key="4">
    <source>
        <dbReference type="ARBA" id="ARBA00022777"/>
    </source>
</evidence>